<feature type="site" description="Stabilizes the phosphoryl group" evidence="11">
    <location>
        <position position="55"/>
    </location>
</feature>
<feature type="binding site" evidence="12">
    <location>
        <position position="13"/>
    </location>
    <ligand>
        <name>Mg(2+)</name>
        <dbReference type="ChEBI" id="CHEBI:18420"/>
    </ligand>
</feature>
<dbReference type="InterPro" id="IPR023214">
    <property type="entry name" value="HAD_sf"/>
</dbReference>
<feature type="binding site" evidence="12">
    <location>
        <position position="15"/>
    </location>
    <ligand>
        <name>Mg(2+)</name>
        <dbReference type="ChEBI" id="CHEBI:18420"/>
    </ligand>
</feature>
<keyword evidence="2 9" id="KW-0963">Cytoplasm</keyword>
<dbReference type="GO" id="GO:0016791">
    <property type="term" value="F:phosphatase activity"/>
    <property type="evidence" value="ECO:0007669"/>
    <property type="project" value="InterPro"/>
</dbReference>
<keyword evidence="4 9" id="KW-0378">Hydrolase</keyword>
<evidence type="ECO:0000256" key="1">
    <source>
        <dbReference type="ARBA" id="ARBA00004496"/>
    </source>
</evidence>
<dbReference type="GO" id="GO:0005975">
    <property type="term" value="P:carbohydrate metabolic process"/>
    <property type="evidence" value="ECO:0007669"/>
    <property type="project" value="InterPro"/>
</dbReference>
<evidence type="ECO:0000256" key="6">
    <source>
        <dbReference type="ARBA" id="ARBA00023277"/>
    </source>
</evidence>
<keyword evidence="6 9" id="KW-0119">Carbohydrate metabolism</keyword>
<evidence type="ECO:0000256" key="9">
    <source>
        <dbReference type="PIRNR" id="PIRNR004682"/>
    </source>
</evidence>
<feature type="active site" description="Proton donor" evidence="10">
    <location>
        <position position="15"/>
    </location>
</feature>
<dbReference type="Gene3D" id="3.40.50.1000">
    <property type="entry name" value="HAD superfamily/HAD-like"/>
    <property type="match status" value="1"/>
</dbReference>
<feature type="binding site" evidence="12">
    <location>
        <position position="111"/>
    </location>
    <ligand>
        <name>Zn(2+)</name>
        <dbReference type="ChEBI" id="CHEBI:29105"/>
    </ligand>
</feature>
<dbReference type="NCBIfam" id="TIGR01662">
    <property type="entry name" value="HAD-SF-IIIA"/>
    <property type="match status" value="1"/>
</dbReference>
<feature type="site" description="Stabilizes the phosphoryl group" evidence="11">
    <location>
        <position position="113"/>
    </location>
</feature>
<comment type="similarity">
    <text evidence="8 9">Belongs to the gmhB family.</text>
</comment>
<feature type="binding site" evidence="12">
    <location>
        <position position="96"/>
    </location>
    <ligand>
        <name>Zn(2+)</name>
        <dbReference type="ChEBI" id="CHEBI:29105"/>
    </ligand>
</feature>
<evidence type="ECO:0000256" key="3">
    <source>
        <dbReference type="ARBA" id="ARBA00022723"/>
    </source>
</evidence>
<evidence type="ECO:0000313" key="13">
    <source>
        <dbReference type="EMBL" id="SDD80793.1"/>
    </source>
</evidence>
<accession>A0A1G6XSW0</accession>
<protein>
    <recommendedName>
        <fullName evidence="7 9">D,D-heptose 1,7-bisphosphate phosphatase</fullName>
        <ecNumber evidence="9">3.1.3.-</ecNumber>
    </recommendedName>
</protein>
<dbReference type="PIRSF" id="PIRSF004682">
    <property type="entry name" value="GmhB"/>
    <property type="match status" value="1"/>
</dbReference>
<dbReference type="EC" id="3.1.3.-" evidence="9"/>
<keyword evidence="14" id="KW-1185">Reference proteome</keyword>
<feature type="binding site" evidence="12">
    <location>
        <position position="109"/>
    </location>
    <ligand>
        <name>Zn(2+)</name>
        <dbReference type="ChEBI" id="CHEBI:29105"/>
    </ligand>
</feature>
<comment type="cofactor">
    <cofactor evidence="12">
        <name>Zn(2+)</name>
        <dbReference type="ChEBI" id="CHEBI:29105"/>
    </cofactor>
</comment>
<gene>
    <name evidence="13" type="ORF">SAMN05421720_101601</name>
</gene>
<evidence type="ECO:0000256" key="7">
    <source>
        <dbReference type="ARBA" id="ARBA00031828"/>
    </source>
</evidence>
<keyword evidence="5 12" id="KW-0862">Zinc</keyword>
<dbReference type="GO" id="GO:0005737">
    <property type="term" value="C:cytoplasm"/>
    <property type="evidence" value="ECO:0007669"/>
    <property type="project" value="UniProtKB-SubCell"/>
</dbReference>
<dbReference type="STRING" id="69960.SAMN05421720_101601"/>
<dbReference type="EMBL" id="FNAP01000001">
    <property type="protein sequence ID" value="SDD80793.1"/>
    <property type="molecule type" value="Genomic_DNA"/>
</dbReference>
<proteinExistence type="inferred from homology"/>
<dbReference type="InterPro" id="IPR006549">
    <property type="entry name" value="HAD-SF_hydro_IIIA"/>
</dbReference>
<feature type="active site" description="Proton donor" evidence="10">
    <location>
        <position position="13"/>
    </location>
</feature>
<dbReference type="InterPro" id="IPR004446">
    <property type="entry name" value="Heptose_bisP_phosphatase"/>
</dbReference>
<feature type="binding site" evidence="12">
    <location>
        <position position="94"/>
    </location>
    <ligand>
        <name>Zn(2+)</name>
        <dbReference type="ChEBI" id="CHEBI:29105"/>
    </ligand>
</feature>
<dbReference type="NCBIfam" id="TIGR00213">
    <property type="entry name" value="GmhB_yaeD"/>
    <property type="match status" value="1"/>
</dbReference>
<evidence type="ECO:0000256" key="10">
    <source>
        <dbReference type="PIRSR" id="PIRSR004682-1"/>
    </source>
</evidence>
<dbReference type="Pfam" id="PF13242">
    <property type="entry name" value="Hydrolase_like"/>
    <property type="match status" value="1"/>
</dbReference>
<dbReference type="PANTHER" id="PTHR42891:SF1">
    <property type="entry name" value="D-GLYCERO-BETA-D-MANNO-HEPTOSE-1,7-BISPHOSPHATE 7-PHOSPHATASE"/>
    <property type="match status" value="1"/>
</dbReference>
<reference evidence="13 14" key="1">
    <citation type="submission" date="2016-10" db="EMBL/GenBank/DDBJ databases">
        <authorList>
            <person name="de Groot N.N."/>
        </authorList>
    </citation>
    <scope>NUCLEOTIDE SEQUENCE [LARGE SCALE GENOMIC DNA]</scope>
    <source>
        <strain evidence="13 14">ATCC 700224</strain>
    </source>
</reference>
<evidence type="ECO:0000256" key="8">
    <source>
        <dbReference type="ARBA" id="ARBA00061616"/>
    </source>
</evidence>
<feature type="binding site" evidence="12">
    <location>
        <position position="138"/>
    </location>
    <ligand>
        <name>Mg(2+)</name>
        <dbReference type="ChEBI" id="CHEBI:18420"/>
    </ligand>
</feature>
<keyword evidence="12" id="KW-0460">Magnesium</keyword>
<evidence type="ECO:0000256" key="5">
    <source>
        <dbReference type="ARBA" id="ARBA00022833"/>
    </source>
</evidence>
<organism evidence="13 14">
    <name type="scientific">Rhodospira trueperi</name>
    <dbReference type="NCBI Taxonomy" id="69960"/>
    <lineage>
        <taxon>Bacteria</taxon>
        <taxon>Pseudomonadati</taxon>
        <taxon>Pseudomonadota</taxon>
        <taxon>Alphaproteobacteria</taxon>
        <taxon>Rhodospirillales</taxon>
        <taxon>Rhodospirillaceae</taxon>
        <taxon>Rhodospira</taxon>
    </lineage>
</organism>
<dbReference type="OrthoDB" id="9814110at2"/>
<dbReference type="FunFam" id="3.40.50.1000:FF:000037">
    <property type="entry name" value="D,D-heptose 1,7-bisphosphate phosphatase"/>
    <property type="match status" value="1"/>
</dbReference>
<comment type="cofactor">
    <cofactor evidence="12">
        <name>Mg(2+)</name>
        <dbReference type="ChEBI" id="CHEBI:18420"/>
    </cofactor>
</comment>
<comment type="subcellular location">
    <subcellularLocation>
        <location evidence="1 9">Cytoplasm</location>
    </subcellularLocation>
</comment>
<keyword evidence="3 12" id="KW-0479">Metal-binding</keyword>
<sequence length="172" mass="18887">MTAPSPRPAAFLDRDGTLNVDVDYAHRPEQITWIDGAAAALRRLNEAGWWVFVVTNQSGIARGLFDEAAVDRLHDWMVTDLARQGARIDAFYYCPHHPRGTVPAYTKVCDCRKPAPGLLLRAMAEHPVDVARSFMLGDRMRDVEAGRAAGVASHLYEGGNVDAVVERLMAGS</sequence>
<dbReference type="RefSeq" id="WP_092781776.1">
    <property type="nucleotide sequence ID" value="NZ_FNAP01000001.1"/>
</dbReference>
<dbReference type="InterPro" id="IPR036412">
    <property type="entry name" value="HAD-like_sf"/>
</dbReference>
<dbReference type="GO" id="GO:0046872">
    <property type="term" value="F:metal ion binding"/>
    <property type="evidence" value="ECO:0007669"/>
    <property type="project" value="UniProtKB-KW"/>
</dbReference>
<dbReference type="AlphaFoldDB" id="A0A1G6XSW0"/>
<name>A0A1G6XSW0_9PROT</name>
<evidence type="ECO:0000256" key="4">
    <source>
        <dbReference type="ARBA" id="ARBA00022801"/>
    </source>
</evidence>
<dbReference type="SUPFAM" id="SSF56784">
    <property type="entry name" value="HAD-like"/>
    <property type="match status" value="1"/>
</dbReference>
<dbReference type="NCBIfam" id="TIGR01656">
    <property type="entry name" value="Histidinol-ppas"/>
    <property type="match status" value="1"/>
</dbReference>
<dbReference type="InterPro" id="IPR006543">
    <property type="entry name" value="Histidinol-phos"/>
</dbReference>
<evidence type="ECO:0000256" key="12">
    <source>
        <dbReference type="PIRSR" id="PIRSR004682-4"/>
    </source>
</evidence>
<dbReference type="CDD" id="cd07503">
    <property type="entry name" value="HAD_HisB-N"/>
    <property type="match status" value="1"/>
</dbReference>
<evidence type="ECO:0000313" key="14">
    <source>
        <dbReference type="Proteomes" id="UP000199412"/>
    </source>
</evidence>
<evidence type="ECO:0000256" key="11">
    <source>
        <dbReference type="PIRSR" id="PIRSR004682-3"/>
    </source>
</evidence>
<evidence type="ECO:0000256" key="2">
    <source>
        <dbReference type="ARBA" id="ARBA00022490"/>
    </source>
</evidence>
<feature type="site" description="Contributes to substrate recognition" evidence="11">
    <location>
        <position position="112"/>
    </location>
</feature>
<dbReference type="Proteomes" id="UP000199412">
    <property type="component" value="Unassembled WGS sequence"/>
</dbReference>
<dbReference type="PANTHER" id="PTHR42891">
    <property type="entry name" value="D-GLYCERO-BETA-D-MANNO-HEPTOSE-1,7-BISPHOSPHATE 7-PHOSPHATASE"/>
    <property type="match status" value="1"/>
</dbReference>